<gene>
    <name evidence="1" type="ORF">C7M56_18085</name>
</gene>
<reference evidence="1 2" key="1">
    <citation type="submission" date="2018-01" db="EMBL/GenBank/DDBJ databases">
        <title>Genetic Diversity of Clostridium botulinum in seafood.</title>
        <authorList>
            <person name="Athira V."/>
            <person name="Arun Jyothi P.V."/>
            <person name="Lalitha K.V."/>
            <person name="Joseph T.C."/>
        </authorList>
    </citation>
    <scope>NUCLEOTIDE SEQUENCE [LARGE SCALE GENOMIC DNA]</scope>
    <source>
        <strain evidence="1 2">Mfbjulcb8</strain>
    </source>
</reference>
<protein>
    <submittedName>
        <fullName evidence="1">Uncharacterized protein</fullName>
    </submittedName>
</protein>
<sequence length="386" mass="44660">MKDYIILYRIIKLKMLLLNLLRRIIMKYVPYLYSLDGELSALKNQSFSSNIVPLINIVKDKKLKNSTKSILDELENSINSKTSNTFFVNIPMNLELTKKSLKKPISRFFKEITLNPLYYINTLKKFDKLSNVIPVIDVAISNYTNGDLKKIRSQLNSQNIAYSFDAKKSNVIIPELSNLIIENDILIYNLHTYGFYQKSIRDEIKQINKLKNINKFKTLVVKQIYTDFTFFKMPNDKITPSDSGYDCIDLDFFDDFSTFEFDYFGDYAGIRNTPIYSGGLSYPSFIALNINDFSHFGFKGIPKDPNSYSSTLLPNILKSTYWNKILTQVHKKPSYGCSQINYFNTLHVPAGKSNPINSPSTWKTLTISHYISMMDYKLKNCLINTH</sequence>
<dbReference type="AlphaFoldDB" id="A0ABC8CXQ5"/>
<proteinExistence type="predicted"/>
<evidence type="ECO:0000313" key="2">
    <source>
        <dbReference type="Proteomes" id="UP000240615"/>
    </source>
</evidence>
<dbReference type="Proteomes" id="UP000240615">
    <property type="component" value="Chromosome"/>
</dbReference>
<dbReference type="InterPro" id="IPR025683">
    <property type="entry name" value="Protein_beta"/>
</dbReference>
<accession>A0ABC8CXQ5</accession>
<organism evidence="1 2">
    <name type="scientific">Clostridium botulinum</name>
    <dbReference type="NCBI Taxonomy" id="1491"/>
    <lineage>
        <taxon>Bacteria</taxon>
        <taxon>Bacillati</taxon>
        <taxon>Bacillota</taxon>
        <taxon>Clostridia</taxon>
        <taxon>Eubacteriales</taxon>
        <taxon>Clostridiaceae</taxon>
        <taxon>Clostridium</taxon>
    </lineage>
</organism>
<dbReference type="EMBL" id="CP027777">
    <property type="protein sequence ID" value="AVQ40485.1"/>
    <property type="molecule type" value="Genomic_DNA"/>
</dbReference>
<name>A0ABC8CXQ5_CLOBO</name>
<dbReference type="Pfam" id="PF14350">
    <property type="entry name" value="Beta_protein"/>
    <property type="match status" value="1"/>
</dbReference>
<evidence type="ECO:0000313" key="1">
    <source>
        <dbReference type="EMBL" id="AVQ40485.1"/>
    </source>
</evidence>